<evidence type="ECO:0000256" key="3">
    <source>
        <dbReference type="ARBA" id="ARBA00022842"/>
    </source>
</evidence>
<protein>
    <recommendedName>
        <fullName evidence="7">Inositol monophosphatase</fullName>
    </recommendedName>
</protein>
<evidence type="ECO:0008006" key="7">
    <source>
        <dbReference type="Google" id="ProtNLM"/>
    </source>
</evidence>
<dbReference type="PANTHER" id="PTHR20854:SF4">
    <property type="entry name" value="INOSITOL-1-MONOPHOSPHATASE-RELATED"/>
    <property type="match status" value="1"/>
</dbReference>
<dbReference type="GO" id="GO:0046872">
    <property type="term" value="F:metal ion binding"/>
    <property type="evidence" value="ECO:0007669"/>
    <property type="project" value="UniProtKB-KW"/>
</dbReference>
<evidence type="ECO:0000256" key="1">
    <source>
        <dbReference type="ARBA" id="ARBA00022723"/>
    </source>
</evidence>
<dbReference type="CDD" id="cd01637">
    <property type="entry name" value="IMPase_like"/>
    <property type="match status" value="1"/>
</dbReference>
<dbReference type="GO" id="GO:0007165">
    <property type="term" value="P:signal transduction"/>
    <property type="evidence" value="ECO:0007669"/>
    <property type="project" value="TreeGrafter"/>
</dbReference>
<dbReference type="SUPFAM" id="SSF56655">
    <property type="entry name" value="Carbohydrate phosphatase"/>
    <property type="match status" value="1"/>
</dbReference>
<dbReference type="InterPro" id="IPR000760">
    <property type="entry name" value="Inositol_monophosphatase-like"/>
</dbReference>
<feature type="binding site" evidence="4">
    <location>
        <position position="91"/>
    </location>
    <ligand>
        <name>Mg(2+)</name>
        <dbReference type="ChEBI" id="CHEBI:18420"/>
        <label>1</label>
        <note>catalytic</note>
    </ligand>
</feature>
<dbReference type="InterPro" id="IPR020583">
    <property type="entry name" value="Inositol_monoP_metal-BS"/>
</dbReference>
<dbReference type="AlphaFoldDB" id="A0A1F5E090"/>
<feature type="binding site" evidence="4">
    <location>
        <position position="89"/>
    </location>
    <ligand>
        <name>Mg(2+)</name>
        <dbReference type="ChEBI" id="CHEBI:18420"/>
        <label>1</label>
        <note>catalytic</note>
    </ligand>
</feature>
<evidence type="ECO:0000256" key="2">
    <source>
        <dbReference type="ARBA" id="ARBA00022801"/>
    </source>
</evidence>
<comment type="caution">
    <text evidence="5">The sequence shown here is derived from an EMBL/GenBank/DDBJ whole genome shotgun (WGS) entry which is preliminary data.</text>
</comment>
<keyword evidence="2" id="KW-0378">Hydrolase</keyword>
<dbReference type="PANTHER" id="PTHR20854">
    <property type="entry name" value="INOSITOL MONOPHOSPHATASE"/>
    <property type="match status" value="1"/>
</dbReference>
<evidence type="ECO:0000313" key="6">
    <source>
        <dbReference type="Proteomes" id="UP000176364"/>
    </source>
</evidence>
<sequence>MRPDLKQIHQQVSSLMPQVNDLLLEKFTRPKKVSYKAGGIDHLGTSVVTEVDKQTEEILKQKLPSILPGSGFIGEETTPQVKDYNWIIDPIDGTLNYANQVPVFACSIGLWHQNEPVYALVSLPLTGETLHAIAGQGLWLNGKPVKPAKKTTKKIFLTYSCVGDSRLQSRVFEAVLQFTSSPRFYGSCVFHGAQIALGRIDGGVFMNQALWDIAAIVLLAREAGLAVKYVSKPPDISGDDLKNYQYSLVIGQEKLANDLAGKLK</sequence>
<dbReference type="Gene3D" id="3.30.540.10">
    <property type="entry name" value="Fructose-1,6-Bisphosphatase, subunit A, domain 1"/>
    <property type="match status" value="1"/>
</dbReference>
<dbReference type="EMBL" id="MEZQ01000023">
    <property type="protein sequence ID" value="OGD60714.1"/>
    <property type="molecule type" value="Genomic_DNA"/>
</dbReference>
<evidence type="ECO:0000256" key="4">
    <source>
        <dbReference type="PIRSR" id="PIRSR600760-2"/>
    </source>
</evidence>
<feature type="binding site" evidence="4">
    <location>
        <position position="212"/>
    </location>
    <ligand>
        <name>Mg(2+)</name>
        <dbReference type="ChEBI" id="CHEBI:18420"/>
        <label>1</label>
        <note>catalytic</note>
    </ligand>
</feature>
<keyword evidence="3 4" id="KW-0460">Magnesium</keyword>
<dbReference type="GO" id="GO:0008934">
    <property type="term" value="F:inositol monophosphate 1-phosphatase activity"/>
    <property type="evidence" value="ECO:0007669"/>
    <property type="project" value="TreeGrafter"/>
</dbReference>
<dbReference type="PROSITE" id="PS00629">
    <property type="entry name" value="IMP_1"/>
    <property type="match status" value="1"/>
</dbReference>
<gene>
    <name evidence="5" type="ORF">A3I57_01480</name>
</gene>
<organism evidence="5 6">
    <name type="scientific">Candidatus Beckwithbacteria bacterium RIFCSPLOWO2_02_FULL_47_23</name>
    <dbReference type="NCBI Taxonomy" id="1797463"/>
    <lineage>
        <taxon>Bacteria</taxon>
        <taxon>Candidatus Beckwithiibacteriota</taxon>
    </lineage>
</organism>
<reference evidence="5 6" key="1">
    <citation type="journal article" date="2016" name="Nat. Commun.">
        <title>Thousands of microbial genomes shed light on interconnected biogeochemical processes in an aquifer system.</title>
        <authorList>
            <person name="Anantharaman K."/>
            <person name="Brown C.T."/>
            <person name="Hug L.A."/>
            <person name="Sharon I."/>
            <person name="Castelle C.J."/>
            <person name="Probst A.J."/>
            <person name="Thomas B.C."/>
            <person name="Singh A."/>
            <person name="Wilkins M.J."/>
            <person name="Karaoz U."/>
            <person name="Brodie E.L."/>
            <person name="Williams K.H."/>
            <person name="Hubbard S.S."/>
            <person name="Banfield J.F."/>
        </authorList>
    </citation>
    <scope>NUCLEOTIDE SEQUENCE [LARGE SCALE GENOMIC DNA]</scope>
</reference>
<feature type="binding site" evidence="4">
    <location>
        <position position="92"/>
    </location>
    <ligand>
        <name>Mg(2+)</name>
        <dbReference type="ChEBI" id="CHEBI:18420"/>
        <label>1</label>
        <note>catalytic</note>
    </ligand>
</feature>
<dbReference type="Proteomes" id="UP000176364">
    <property type="component" value="Unassembled WGS sequence"/>
</dbReference>
<comment type="cofactor">
    <cofactor evidence="4">
        <name>Mg(2+)</name>
        <dbReference type="ChEBI" id="CHEBI:18420"/>
    </cofactor>
</comment>
<dbReference type="GO" id="GO:0006020">
    <property type="term" value="P:inositol metabolic process"/>
    <property type="evidence" value="ECO:0007669"/>
    <property type="project" value="TreeGrafter"/>
</dbReference>
<feature type="binding site" evidence="4">
    <location>
        <position position="75"/>
    </location>
    <ligand>
        <name>Mg(2+)</name>
        <dbReference type="ChEBI" id="CHEBI:18420"/>
        <label>1</label>
        <note>catalytic</note>
    </ligand>
</feature>
<accession>A0A1F5E090</accession>
<proteinExistence type="predicted"/>
<dbReference type="PRINTS" id="PR00377">
    <property type="entry name" value="IMPHPHTASES"/>
</dbReference>
<name>A0A1F5E090_9BACT</name>
<keyword evidence="1 4" id="KW-0479">Metal-binding</keyword>
<dbReference type="Gene3D" id="3.40.190.80">
    <property type="match status" value="1"/>
</dbReference>
<dbReference type="Pfam" id="PF00459">
    <property type="entry name" value="Inositol_P"/>
    <property type="match status" value="1"/>
</dbReference>
<evidence type="ECO:0000313" key="5">
    <source>
        <dbReference type="EMBL" id="OGD60714.1"/>
    </source>
</evidence>